<dbReference type="GO" id="GO:0006083">
    <property type="term" value="P:acetate metabolic process"/>
    <property type="evidence" value="ECO:0007669"/>
    <property type="project" value="TreeGrafter"/>
</dbReference>
<evidence type="ECO:0000256" key="7">
    <source>
        <dbReference type="ARBA" id="ARBA00022840"/>
    </source>
</evidence>
<dbReference type="Proteomes" id="UP001069090">
    <property type="component" value="Unassembled WGS sequence"/>
</dbReference>
<organism evidence="11 12">
    <name type="scientific">Dasania phycosphaerae</name>
    <dbReference type="NCBI Taxonomy" id="2950436"/>
    <lineage>
        <taxon>Bacteria</taxon>
        <taxon>Pseudomonadati</taxon>
        <taxon>Pseudomonadota</taxon>
        <taxon>Gammaproteobacteria</taxon>
        <taxon>Cellvibrionales</taxon>
        <taxon>Spongiibacteraceae</taxon>
        <taxon>Dasania</taxon>
    </lineage>
</organism>
<dbReference type="RefSeq" id="WP_258331904.1">
    <property type="nucleotide sequence ID" value="NZ_JAPTGG010000008.1"/>
</dbReference>
<feature type="site" description="Transition state stabilizer" evidence="9">
    <location>
        <position position="186"/>
    </location>
</feature>
<feature type="site" description="Transition state stabilizer" evidence="9">
    <location>
        <position position="246"/>
    </location>
</feature>
<dbReference type="PIRSF" id="PIRSF000722">
    <property type="entry name" value="Acetate_prop_kin"/>
    <property type="match status" value="1"/>
</dbReference>
<dbReference type="EMBL" id="JAPTGG010000008">
    <property type="protein sequence ID" value="MCZ0865762.1"/>
    <property type="molecule type" value="Genomic_DNA"/>
</dbReference>
<dbReference type="GO" id="GO:0005829">
    <property type="term" value="C:cytosol"/>
    <property type="evidence" value="ECO:0007669"/>
    <property type="project" value="TreeGrafter"/>
</dbReference>
<evidence type="ECO:0000313" key="12">
    <source>
        <dbReference type="Proteomes" id="UP001069090"/>
    </source>
</evidence>
<feature type="binding site" evidence="9">
    <location>
        <position position="9"/>
    </location>
    <ligand>
        <name>Mg(2+)</name>
        <dbReference type="ChEBI" id="CHEBI:18420"/>
    </ligand>
</feature>
<comment type="function">
    <text evidence="9">Catalyzes the formation of acetyl phosphate from acetate and ATP. Can also catalyze the reverse reaction.</text>
</comment>
<evidence type="ECO:0000256" key="4">
    <source>
        <dbReference type="ARBA" id="ARBA00022723"/>
    </source>
</evidence>
<feature type="active site" description="Proton donor/acceptor" evidence="9">
    <location>
        <position position="155"/>
    </location>
</feature>
<dbReference type="GO" id="GO:0006085">
    <property type="term" value="P:acetyl-CoA biosynthetic process"/>
    <property type="evidence" value="ECO:0007669"/>
    <property type="project" value="UniProtKB-UniRule"/>
</dbReference>
<dbReference type="Gene3D" id="3.30.420.40">
    <property type="match status" value="2"/>
</dbReference>
<dbReference type="InterPro" id="IPR023865">
    <property type="entry name" value="Aliphatic_acid_kinase_CS"/>
</dbReference>
<feature type="binding site" evidence="9">
    <location>
        <begin position="288"/>
        <end position="290"/>
    </location>
    <ligand>
        <name>ATP</name>
        <dbReference type="ChEBI" id="CHEBI:30616"/>
    </ligand>
</feature>
<reference evidence="11 12" key="1">
    <citation type="submission" date="2022-12" db="EMBL/GenBank/DDBJ databases">
        <title>Dasania phycosphaerae sp. nov., isolated from particulate material of the south coast of Korea.</title>
        <authorList>
            <person name="Jiang Y."/>
        </authorList>
    </citation>
    <scope>NUCLEOTIDE SEQUENCE [LARGE SCALE GENOMIC DNA]</scope>
    <source>
        <strain evidence="11 12">GY-19</strain>
    </source>
</reference>
<feature type="binding site" evidence="9">
    <location>
        <begin position="213"/>
        <end position="217"/>
    </location>
    <ligand>
        <name>ATP</name>
        <dbReference type="ChEBI" id="CHEBI:30616"/>
    </ligand>
</feature>
<evidence type="ECO:0000256" key="3">
    <source>
        <dbReference type="ARBA" id="ARBA00022679"/>
    </source>
</evidence>
<keyword evidence="6 9" id="KW-0418">Kinase</keyword>
<evidence type="ECO:0000256" key="10">
    <source>
        <dbReference type="RuleBase" id="RU003835"/>
    </source>
</evidence>
<dbReference type="GO" id="GO:0005524">
    <property type="term" value="F:ATP binding"/>
    <property type="evidence" value="ECO:0007669"/>
    <property type="project" value="UniProtKB-KW"/>
</dbReference>
<dbReference type="Pfam" id="PF00871">
    <property type="entry name" value="Acetate_kinase"/>
    <property type="match status" value="1"/>
</dbReference>
<comment type="cofactor">
    <cofactor evidence="9">
        <name>Mg(2+)</name>
        <dbReference type="ChEBI" id="CHEBI:18420"/>
    </cofactor>
    <cofactor evidence="9">
        <name>Mn(2+)</name>
        <dbReference type="ChEBI" id="CHEBI:29035"/>
    </cofactor>
    <text evidence="9">Mg(2+). Can also accept Mn(2+).</text>
</comment>
<gene>
    <name evidence="9" type="primary">ackA</name>
    <name evidence="11" type="ORF">O0V09_11145</name>
</gene>
<keyword evidence="7 9" id="KW-0067">ATP-binding</keyword>
<dbReference type="NCBIfam" id="TIGR00016">
    <property type="entry name" value="ackA"/>
    <property type="match status" value="1"/>
</dbReference>
<dbReference type="HAMAP" id="MF_00020">
    <property type="entry name" value="Acetate_kinase"/>
    <property type="match status" value="1"/>
</dbReference>
<dbReference type="AlphaFoldDB" id="A0A9J6RN34"/>
<dbReference type="PANTHER" id="PTHR21060">
    <property type="entry name" value="ACETATE KINASE"/>
    <property type="match status" value="1"/>
</dbReference>
<keyword evidence="5 9" id="KW-0547">Nucleotide-binding</keyword>
<keyword evidence="3 9" id="KW-0808">Transferase</keyword>
<evidence type="ECO:0000256" key="2">
    <source>
        <dbReference type="ARBA" id="ARBA00022490"/>
    </source>
</evidence>
<comment type="subcellular location">
    <subcellularLocation>
        <location evidence="9">Cytoplasm</location>
    </subcellularLocation>
</comment>
<dbReference type="PRINTS" id="PR00471">
    <property type="entry name" value="ACETATEKNASE"/>
</dbReference>
<evidence type="ECO:0000256" key="6">
    <source>
        <dbReference type="ARBA" id="ARBA00022777"/>
    </source>
</evidence>
<dbReference type="PROSITE" id="PS01075">
    <property type="entry name" value="ACETATE_KINASE_1"/>
    <property type="match status" value="1"/>
</dbReference>
<dbReference type="InterPro" id="IPR000890">
    <property type="entry name" value="Aliphatic_acid_kin_short-chain"/>
</dbReference>
<comment type="subunit">
    <text evidence="9">Homodimer.</text>
</comment>
<dbReference type="GO" id="GO:0008776">
    <property type="term" value="F:acetate kinase activity"/>
    <property type="evidence" value="ECO:0007669"/>
    <property type="project" value="UniProtKB-UniRule"/>
</dbReference>
<dbReference type="PANTHER" id="PTHR21060:SF21">
    <property type="entry name" value="ACETATE KINASE"/>
    <property type="match status" value="1"/>
</dbReference>
<dbReference type="InterPro" id="IPR043129">
    <property type="entry name" value="ATPase_NBD"/>
</dbReference>
<feature type="binding site" evidence="9">
    <location>
        <position position="98"/>
    </location>
    <ligand>
        <name>substrate</name>
    </ligand>
</feature>
<evidence type="ECO:0000313" key="11">
    <source>
        <dbReference type="EMBL" id="MCZ0865762.1"/>
    </source>
</evidence>
<evidence type="ECO:0000256" key="5">
    <source>
        <dbReference type="ARBA" id="ARBA00022741"/>
    </source>
</evidence>
<comment type="caution">
    <text evidence="9">Lacks conserved residue(s) required for the propagation of feature annotation.</text>
</comment>
<name>A0A9J6RN34_9GAMM</name>
<comment type="caution">
    <text evidence="11">The sequence shown here is derived from an EMBL/GenBank/DDBJ whole genome shotgun (WGS) entry which is preliminary data.</text>
</comment>
<keyword evidence="4 9" id="KW-0479">Metal-binding</keyword>
<protein>
    <recommendedName>
        <fullName evidence="9">Acetate kinase</fullName>
        <ecNumber evidence="9">2.7.2.1</ecNumber>
    </recommendedName>
    <alternativeName>
        <fullName evidence="9">Acetokinase</fullName>
    </alternativeName>
</protein>
<dbReference type="GO" id="GO:0000287">
    <property type="term" value="F:magnesium ion binding"/>
    <property type="evidence" value="ECO:0007669"/>
    <property type="project" value="UniProtKB-UniRule"/>
</dbReference>
<evidence type="ECO:0000256" key="1">
    <source>
        <dbReference type="ARBA" id="ARBA00008748"/>
    </source>
</evidence>
<feature type="binding site" evidence="9">
    <location>
        <position position="16"/>
    </location>
    <ligand>
        <name>ATP</name>
        <dbReference type="ChEBI" id="CHEBI:30616"/>
    </ligand>
</feature>
<evidence type="ECO:0000256" key="8">
    <source>
        <dbReference type="ARBA" id="ARBA00022842"/>
    </source>
</evidence>
<keyword evidence="12" id="KW-1185">Reference proteome</keyword>
<evidence type="ECO:0000256" key="9">
    <source>
        <dbReference type="HAMAP-Rule" id="MF_00020"/>
    </source>
</evidence>
<dbReference type="SUPFAM" id="SSF53067">
    <property type="entry name" value="Actin-like ATPase domain"/>
    <property type="match status" value="2"/>
</dbReference>
<proteinExistence type="inferred from homology"/>
<dbReference type="InterPro" id="IPR004372">
    <property type="entry name" value="Ac/propionate_kinase"/>
</dbReference>
<comment type="catalytic activity">
    <reaction evidence="9">
        <text>acetate + ATP = acetyl phosphate + ADP</text>
        <dbReference type="Rhea" id="RHEA:11352"/>
        <dbReference type="ChEBI" id="CHEBI:22191"/>
        <dbReference type="ChEBI" id="CHEBI:30089"/>
        <dbReference type="ChEBI" id="CHEBI:30616"/>
        <dbReference type="ChEBI" id="CHEBI:456216"/>
        <dbReference type="EC" id="2.7.2.1"/>
    </reaction>
</comment>
<feature type="binding site" evidence="9">
    <location>
        <position position="384"/>
    </location>
    <ligand>
        <name>Mg(2+)</name>
        <dbReference type="ChEBI" id="CHEBI:18420"/>
    </ligand>
</feature>
<keyword evidence="8 9" id="KW-0460">Magnesium</keyword>
<dbReference type="EC" id="2.7.2.1" evidence="9"/>
<keyword evidence="2 9" id="KW-0963">Cytoplasm</keyword>
<comment type="pathway">
    <text evidence="9">Metabolic intermediate biosynthesis; acetyl-CoA biosynthesis; acetyl-CoA from acetate: step 1/2.</text>
</comment>
<comment type="similarity">
    <text evidence="1 9 10">Belongs to the acetokinase family.</text>
</comment>
<sequence length="399" mass="42931">MDRQILVLNVGSSSIKFSVYQQAADGLLKVLLSGQLTHQGQNREFKVDCFASDCFASDSRQQWQEARVDNNRKADVARILDYLANSKAGFAITLVGHRVVHGGTSFAKPALINEQVLASLRELQDLAPLHQAHNVDAIAAVAELWPSVKQVACFDTAFHHSMPAEAQTFAIPKHFTEQGIRPYGFHGLSYQYIASILPSVKPKPCLSRVLVAHLGSGASLCAMRDLRSVATTMSFTPLDGLAMATRSGAIDPGVLLYLLNNKAMTVEQLQQLLNHQSGLLGMSGISADLRELLASDHPAASAAVDHYIYRIVLALGSMAAAAGGIDTLVFTAGVGQHCAQVRERVCQQIAWLGVKLNTQANASHAQCISHKDSQVAVYVIATDEALMIAQHCLALDIAS</sequence>
<accession>A0A9J6RN34</accession>